<name>A0ACC0U1I7_9AGAM</name>
<proteinExistence type="predicted"/>
<organism evidence="1 2">
    <name type="scientific">Russula earlei</name>
    <dbReference type="NCBI Taxonomy" id="71964"/>
    <lineage>
        <taxon>Eukaryota</taxon>
        <taxon>Fungi</taxon>
        <taxon>Dikarya</taxon>
        <taxon>Basidiomycota</taxon>
        <taxon>Agaricomycotina</taxon>
        <taxon>Agaricomycetes</taxon>
        <taxon>Russulales</taxon>
        <taxon>Russulaceae</taxon>
        <taxon>Russula</taxon>
    </lineage>
</organism>
<evidence type="ECO:0000313" key="1">
    <source>
        <dbReference type="EMBL" id="KAI9457889.1"/>
    </source>
</evidence>
<gene>
    <name evidence="1" type="ORF">F5148DRAFT_1221759</name>
</gene>
<accession>A0ACC0U1I7</accession>
<reference evidence="1" key="1">
    <citation type="submission" date="2021-03" db="EMBL/GenBank/DDBJ databases">
        <title>Evolutionary priming and transition to the ectomycorrhizal habit in an iconic lineage of mushroom-forming fungi: is preadaptation a requirement?</title>
        <authorList>
            <consortium name="DOE Joint Genome Institute"/>
            <person name="Looney B.P."/>
            <person name="Miyauchi S."/>
            <person name="Morin E."/>
            <person name="Drula E."/>
            <person name="Courty P.E."/>
            <person name="Chicoki N."/>
            <person name="Fauchery L."/>
            <person name="Kohler A."/>
            <person name="Kuo A."/>
            <person name="LaButti K."/>
            <person name="Pangilinan J."/>
            <person name="Lipzen A."/>
            <person name="Riley R."/>
            <person name="Andreopoulos W."/>
            <person name="He G."/>
            <person name="Johnson J."/>
            <person name="Barry K.W."/>
            <person name="Grigoriev I.V."/>
            <person name="Nagy L."/>
            <person name="Hibbett D."/>
            <person name="Henrissat B."/>
            <person name="Matheny P.B."/>
            <person name="Labbe J."/>
            <person name="Martin A.F."/>
        </authorList>
    </citation>
    <scope>NUCLEOTIDE SEQUENCE</scope>
    <source>
        <strain evidence="1">BPL698</strain>
    </source>
</reference>
<sequence>MKASQNGHSDVVRLLLENGAIVDSRNNDSWTPLMFASDEGHLDIIRLLLQSGANVEFQTKSGTTPLMKASRHGHSDVVRLLLQNGAIAHSCDNEGWTPVMLASREGHSPVVRLLVQSGADVGFQNNRGATALIWASLNGHLDVVRFLLQSGAAVDLCPDKRTYYQYMPLHYASARGHFMVAESLIQYGAEINTLGPNRETPLHLAISPPDVFPISGPDVDSKARGDSTSSHAAAKGGDLNIFELLLKSGADVNIRDIDDKTALDLALVNGRPDVAKFIHEYGGVDSEAPIDPTPLDELSQVPPPNSSQLSHGLWKSTDVVNETKTSLHTALDDGNLESVRSLLDAGTDVNERNTSLQTPLIRATWEGNLEIAKLLIDYGADVNSHDEIGVTPLRAAMTEGHSEVVRLLLDHGADVNAKDYHWTILHVASIYGRLEFIQELLDRGANVHARNDHGRTAFEEAVRNGERAIAGILSKYSPRKA</sequence>
<comment type="caution">
    <text evidence="1">The sequence shown here is derived from an EMBL/GenBank/DDBJ whole genome shotgun (WGS) entry which is preliminary data.</text>
</comment>
<dbReference type="Proteomes" id="UP001207468">
    <property type="component" value="Unassembled WGS sequence"/>
</dbReference>
<dbReference type="EMBL" id="JAGFNK010000216">
    <property type="protein sequence ID" value="KAI9457889.1"/>
    <property type="molecule type" value="Genomic_DNA"/>
</dbReference>
<keyword evidence="2" id="KW-1185">Reference proteome</keyword>
<protein>
    <submittedName>
        <fullName evidence="1">Ankyrin repeat-containing domain protein</fullName>
    </submittedName>
</protein>
<evidence type="ECO:0000313" key="2">
    <source>
        <dbReference type="Proteomes" id="UP001207468"/>
    </source>
</evidence>